<dbReference type="PROSITE" id="PS51892">
    <property type="entry name" value="SUBTILASE"/>
    <property type="match status" value="1"/>
</dbReference>
<dbReference type="PRINTS" id="PR00723">
    <property type="entry name" value="SUBTILISIN"/>
</dbReference>
<sequence>MDELDRAGLIRRATPILASAEPRPKVAPRPRGSLRAYLRESLELGGAPDRARSAAYGVSVVELDPTVDIDDTVRRLSADNGVVYAERVPSRSLFASALPTRRSSAALPWNLAKIGWDKVSLASLPDASDIKVAVLDTGVDRGHLGLGSNVKAYSYAHGEEPTGMSDQDIVGHGTHVSGIIAGVRYGQPAIQGICTCSVYVWKIFDDIPDHSAARNCFEYYVDTTMYARALQECIDQGVDVINLSIGGPEPARFYRELVEEAIRAGITVVAAMGNGGVQGNLREYPAAYDGVIAVGATASNDVVVSSSSRGEHMTVSAPGVDIRSTLPRYAGQIGFDAVRNGGEFECGAPRTRDIEQGALNGTSMAAAHVTGAVALLKAQQSGLTPLDVAQKVAGSAAKVPGMGGLPRTDDYGHGRLDLHKLLSTGQAGGPVR</sequence>
<dbReference type="InterPro" id="IPR050131">
    <property type="entry name" value="Peptidase_S8_subtilisin-like"/>
</dbReference>
<dbReference type="Gene3D" id="3.40.50.200">
    <property type="entry name" value="Peptidase S8/S53 domain"/>
    <property type="match status" value="1"/>
</dbReference>
<dbReference type="InterPro" id="IPR023827">
    <property type="entry name" value="Peptidase_S8_Asp-AS"/>
</dbReference>
<evidence type="ECO:0000259" key="6">
    <source>
        <dbReference type="Pfam" id="PF00082"/>
    </source>
</evidence>
<evidence type="ECO:0000256" key="3">
    <source>
        <dbReference type="ARBA" id="ARBA00022801"/>
    </source>
</evidence>
<dbReference type="GO" id="GO:0004252">
    <property type="term" value="F:serine-type endopeptidase activity"/>
    <property type="evidence" value="ECO:0007669"/>
    <property type="project" value="UniProtKB-UniRule"/>
</dbReference>
<dbReference type="InterPro" id="IPR015500">
    <property type="entry name" value="Peptidase_S8_subtilisin-rel"/>
</dbReference>
<comment type="caution">
    <text evidence="7">The sequence shown here is derived from an EMBL/GenBank/DDBJ whole genome shotgun (WGS) entry which is preliminary data.</text>
</comment>
<dbReference type="PANTHER" id="PTHR43806">
    <property type="entry name" value="PEPTIDASE S8"/>
    <property type="match status" value="1"/>
</dbReference>
<evidence type="ECO:0000256" key="2">
    <source>
        <dbReference type="ARBA" id="ARBA00022670"/>
    </source>
</evidence>
<feature type="active site" description="Charge relay system" evidence="5">
    <location>
        <position position="172"/>
    </location>
</feature>
<dbReference type="Pfam" id="PF00082">
    <property type="entry name" value="Peptidase_S8"/>
    <property type="match status" value="1"/>
</dbReference>
<feature type="domain" description="Peptidase S8/S53" evidence="6">
    <location>
        <begin position="128"/>
        <end position="407"/>
    </location>
</feature>
<dbReference type="InterPro" id="IPR022398">
    <property type="entry name" value="Peptidase_S8_His-AS"/>
</dbReference>
<gene>
    <name evidence="7" type="ORF">BE08_31550</name>
</gene>
<dbReference type="PANTHER" id="PTHR43806:SF11">
    <property type="entry name" value="CEREVISIN-RELATED"/>
    <property type="match status" value="1"/>
</dbReference>
<dbReference type="PROSITE" id="PS00137">
    <property type="entry name" value="SUBTILASE_HIS"/>
    <property type="match status" value="1"/>
</dbReference>
<evidence type="ECO:0000256" key="1">
    <source>
        <dbReference type="ARBA" id="ARBA00011073"/>
    </source>
</evidence>
<organism evidence="7 8">
    <name type="scientific">Sorangium cellulosum</name>
    <name type="common">Polyangium cellulosum</name>
    <dbReference type="NCBI Taxonomy" id="56"/>
    <lineage>
        <taxon>Bacteria</taxon>
        <taxon>Pseudomonadati</taxon>
        <taxon>Myxococcota</taxon>
        <taxon>Polyangia</taxon>
        <taxon>Polyangiales</taxon>
        <taxon>Polyangiaceae</taxon>
        <taxon>Sorangium</taxon>
    </lineage>
</organism>
<accession>A0A150PGE1</accession>
<keyword evidence="2 5" id="KW-0645">Protease</keyword>
<keyword evidence="4 5" id="KW-0720">Serine protease</keyword>
<comment type="similarity">
    <text evidence="1 5">Belongs to the peptidase S8 family.</text>
</comment>
<evidence type="ECO:0000313" key="7">
    <source>
        <dbReference type="EMBL" id="KYF54753.1"/>
    </source>
</evidence>
<dbReference type="PROSITE" id="PS00136">
    <property type="entry name" value="SUBTILASE_ASP"/>
    <property type="match status" value="1"/>
</dbReference>
<evidence type="ECO:0000256" key="5">
    <source>
        <dbReference type="PROSITE-ProRule" id="PRU01240"/>
    </source>
</evidence>
<dbReference type="InterPro" id="IPR000209">
    <property type="entry name" value="Peptidase_S8/S53_dom"/>
</dbReference>
<evidence type="ECO:0000256" key="4">
    <source>
        <dbReference type="ARBA" id="ARBA00022825"/>
    </source>
</evidence>
<dbReference type="InterPro" id="IPR036852">
    <property type="entry name" value="Peptidase_S8/S53_dom_sf"/>
</dbReference>
<name>A0A150PGE1_SORCE</name>
<dbReference type="Proteomes" id="UP000075420">
    <property type="component" value="Unassembled WGS sequence"/>
</dbReference>
<feature type="active site" description="Charge relay system" evidence="5">
    <location>
        <position position="363"/>
    </location>
</feature>
<protein>
    <recommendedName>
        <fullName evidence="6">Peptidase S8/S53 domain-containing protein</fullName>
    </recommendedName>
</protein>
<dbReference type="EMBL" id="JELY01001737">
    <property type="protein sequence ID" value="KYF54753.1"/>
    <property type="molecule type" value="Genomic_DNA"/>
</dbReference>
<proteinExistence type="inferred from homology"/>
<dbReference type="GO" id="GO:0006508">
    <property type="term" value="P:proteolysis"/>
    <property type="evidence" value="ECO:0007669"/>
    <property type="project" value="UniProtKB-KW"/>
</dbReference>
<feature type="active site" description="Charge relay system" evidence="5">
    <location>
        <position position="136"/>
    </location>
</feature>
<dbReference type="AlphaFoldDB" id="A0A150PGE1"/>
<reference evidence="7 8" key="1">
    <citation type="submission" date="2014-02" db="EMBL/GenBank/DDBJ databases">
        <title>The small core and large imbalanced accessory genome model reveals a collaborative survival strategy of Sorangium cellulosum strains in nature.</title>
        <authorList>
            <person name="Han K."/>
            <person name="Peng R."/>
            <person name="Blom J."/>
            <person name="Li Y.-Z."/>
        </authorList>
    </citation>
    <scope>NUCLEOTIDE SEQUENCE [LARGE SCALE GENOMIC DNA]</scope>
    <source>
        <strain evidence="7 8">So0157-25</strain>
    </source>
</reference>
<dbReference type="SUPFAM" id="SSF52743">
    <property type="entry name" value="Subtilisin-like"/>
    <property type="match status" value="1"/>
</dbReference>
<evidence type="ECO:0000313" key="8">
    <source>
        <dbReference type="Proteomes" id="UP000075420"/>
    </source>
</evidence>
<keyword evidence="3 5" id="KW-0378">Hydrolase</keyword>